<evidence type="ECO:0000256" key="1">
    <source>
        <dbReference type="ARBA" id="ARBA00022614"/>
    </source>
</evidence>
<dbReference type="SMART" id="SM00369">
    <property type="entry name" value="LRR_TYP"/>
    <property type="match status" value="5"/>
</dbReference>
<organism evidence="3 5">
    <name type="scientific">Didymodactylos carnosus</name>
    <dbReference type="NCBI Taxonomy" id="1234261"/>
    <lineage>
        <taxon>Eukaryota</taxon>
        <taxon>Metazoa</taxon>
        <taxon>Spiralia</taxon>
        <taxon>Gnathifera</taxon>
        <taxon>Rotifera</taxon>
        <taxon>Eurotatoria</taxon>
        <taxon>Bdelloidea</taxon>
        <taxon>Philodinida</taxon>
        <taxon>Philodinidae</taxon>
        <taxon>Didymodactylos</taxon>
    </lineage>
</organism>
<dbReference type="PANTHER" id="PTHR48051:SF1">
    <property type="entry name" value="RAS SUPPRESSOR PROTEIN 1"/>
    <property type="match status" value="1"/>
</dbReference>
<name>A0A814NZM0_9BILA</name>
<evidence type="ECO:0000313" key="5">
    <source>
        <dbReference type="Proteomes" id="UP000663829"/>
    </source>
</evidence>
<dbReference type="Pfam" id="PF00560">
    <property type="entry name" value="LRR_1"/>
    <property type="match status" value="1"/>
</dbReference>
<comment type="caution">
    <text evidence="3">The sequence shown here is derived from an EMBL/GenBank/DDBJ whole genome shotgun (WGS) entry which is preliminary data.</text>
</comment>
<dbReference type="Gene3D" id="3.80.10.10">
    <property type="entry name" value="Ribonuclease Inhibitor"/>
    <property type="match status" value="3"/>
</dbReference>
<proteinExistence type="predicted"/>
<keyword evidence="1" id="KW-0433">Leucine-rich repeat</keyword>
<reference evidence="3" key="1">
    <citation type="submission" date="2021-02" db="EMBL/GenBank/DDBJ databases">
        <authorList>
            <person name="Nowell W R."/>
        </authorList>
    </citation>
    <scope>NUCLEOTIDE SEQUENCE</scope>
</reference>
<dbReference type="AlphaFoldDB" id="A0A814NZM0"/>
<sequence>MLFVNVVLARNRNNTLICPNHKTDSEILALLPFRLQIASNDYSQSSAAQSSKNEVIGLHIQRETSSPIIFCFKNLYFLQISFTNLSDEYYPSRYHNKLSQTEMKNSRKYSSLLKLHIGKLKLTLNVLSLFNIPFDHVPSEIIRLKNLTTLRIEHAGLKHLPSSISELQELKELYLAVNKISSLPSEIVLLKKLKLLEISYNLIYEMELVLSLTTLFISGLKLKMLPYFPLLLNLSMTDSNLSSLKNFQLSPSLTFLVLTQNNFHGKIPDEILSLTKLEQLYLHLNSITDLSGISRLKMLKQLNLRNNKLNTVSSEIMQLNQTLKWLSLANNNLTVLPNELVHLRKLEHLYLFGNQFSFEQILKIRTMFTTNKKIKIYYNNFTN</sequence>
<dbReference type="InterPro" id="IPR003591">
    <property type="entry name" value="Leu-rich_rpt_typical-subtyp"/>
</dbReference>
<dbReference type="InterPro" id="IPR001611">
    <property type="entry name" value="Leu-rich_rpt"/>
</dbReference>
<dbReference type="OrthoDB" id="1728874at2759"/>
<protein>
    <submittedName>
        <fullName evidence="3">Uncharacterized protein</fullName>
    </submittedName>
</protein>
<evidence type="ECO:0000313" key="3">
    <source>
        <dbReference type="EMBL" id="CAF1097990.1"/>
    </source>
</evidence>
<dbReference type="InterPro" id="IPR032675">
    <property type="entry name" value="LRR_dom_sf"/>
</dbReference>
<evidence type="ECO:0000256" key="2">
    <source>
        <dbReference type="ARBA" id="ARBA00022737"/>
    </source>
</evidence>
<dbReference type="Proteomes" id="UP000681722">
    <property type="component" value="Unassembled WGS sequence"/>
</dbReference>
<keyword evidence="2" id="KW-0677">Repeat</keyword>
<dbReference type="PROSITE" id="PS51450">
    <property type="entry name" value="LRR"/>
    <property type="match status" value="3"/>
</dbReference>
<dbReference type="InterPro" id="IPR050216">
    <property type="entry name" value="LRR_domain-containing"/>
</dbReference>
<accession>A0A814NZM0</accession>
<dbReference type="SUPFAM" id="SSF52058">
    <property type="entry name" value="L domain-like"/>
    <property type="match status" value="1"/>
</dbReference>
<dbReference type="EMBL" id="CAJNOQ010005417">
    <property type="protein sequence ID" value="CAF1097990.1"/>
    <property type="molecule type" value="Genomic_DNA"/>
</dbReference>
<evidence type="ECO:0000313" key="4">
    <source>
        <dbReference type="EMBL" id="CAF3863056.1"/>
    </source>
</evidence>
<dbReference type="Pfam" id="PF13855">
    <property type="entry name" value="LRR_8"/>
    <property type="match status" value="2"/>
</dbReference>
<gene>
    <name evidence="3" type="ORF">GPM918_LOCUS18600</name>
    <name evidence="4" type="ORF">SRO942_LOCUS18597</name>
</gene>
<dbReference type="Proteomes" id="UP000663829">
    <property type="component" value="Unassembled WGS sequence"/>
</dbReference>
<dbReference type="GO" id="GO:0005737">
    <property type="term" value="C:cytoplasm"/>
    <property type="evidence" value="ECO:0007669"/>
    <property type="project" value="TreeGrafter"/>
</dbReference>
<keyword evidence="5" id="KW-1185">Reference proteome</keyword>
<dbReference type="PANTHER" id="PTHR48051">
    <property type="match status" value="1"/>
</dbReference>
<dbReference type="EMBL" id="CAJOBC010005417">
    <property type="protein sequence ID" value="CAF3863056.1"/>
    <property type="molecule type" value="Genomic_DNA"/>
</dbReference>